<evidence type="ECO:0000313" key="5">
    <source>
        <dbReference type="Proteomes" id="UP000095544"/>
    </source>
</evidence>
<dbReference type="PANTHER" id="PTHR18964:SF149">
    <property type="entry name" value="BIFUNCTIONAL UDP-N-ACETYLGLUCOSAMINE 2-EPIMERASE_N-ACETYLMANNOSAMINE KINASE"/>
    <property type="match status" value="1"/>
</dbReference>
<dbReference type="Proteomes" id="UP000095544">
    <property type="component" value="Unassembled WGS sequence"/>
</dbReference>
<evidence type="ECO:0000256" key="2">
    <source>
        <dbReference type="ARBA" id="ARBA00006479"/>
    </source>
</evidence>
<sequence length="407" mass="45763">MSRESIMESRKYYQRNKMLSIIRYQKDVSRYDVKKATAYSMTTVLNTIEEMLGEGLIYEEECAEARVGRKPVWLRINPDGGYFIGLEFNGRIMHCVVLDFAGNVVYSRESVIAESQTHADAVLTMLKENIYRAMDILHGKKGKVLGIGLGVPGYSNKKKGIAISYSHIRDWDNIPLKRMIEEEFGLPCYMENNVSGMIYAYKCLVYNGKCEDMLFFSVRTGARVMPIINNMPVSSINGFPGEIGHVKVSGGSRICSCGRYGCLNTEVSDFAIVSKIKDGIKVGRFREIVDMVNGDLSEITIVTFVDSVLLKHPDSQNLMKQVAGYLGETFSMLVNIFAPRKIVFYGEMVRIGEPFFEILRKCVKENSLKENYKGLQILGSEFGPDLGAIGAAALVMQEEFEFVEKTI</sequence>
<dbReference type="SUPFAM" id="SSF46785">
    <property type="entry name" value="Winged helix' DNA-binding domain"/>
    <property type="match status" value="1"/>
</dbReference>
<dbReference type="GO" id="GO:0042732">
    <property type="term" value="P:D-xylose metabolic process"/>
    <property type="evidence" value="ECO:0007669"/>
    <property type="project" value="UniProtKB-KW"/>
</dbReference>
<keyword evidence="3" id="KW-0119">Carbohydrate metabolism</keyword>
<dbReference type="InterPro" id="IPR036388">
    <property type="entry name" value="WH-like_DNA-bd_sf"/>
</dbReference>
<keyword evidence="3" id="KW-0859">Xylose metabolism</keyword>
<dbReference type="InterPro" id="IPR000600">
    <property type="entry name" value="ROK"/>
</dbReference>
<dbReference type="EMBL" id="CYZU01000028">
    <property type="protein sequence ID" value="CUO68207.1"/>
    <property type="molecule type" value="Genomic_DNA"/>
</dbReference>
<name>A0A174H473_9FIRM</name>
<dbReference type="SUPFAM" id="SSF53067">
    <property type="entry name" value="Actin-like ATPase domain"/>
    <property type="match status" value="1"/>
</dbReference>
<evidence type="ECO:0000256" key="1">
    <source>
        <dbReference type="ARBA" id="ARBA00002486"/>
    </source>
</evidence>
<dbReference type="InterPro" id="IPR036390">
    <property type="entry name" value="WH_DNA-bd_sf"/>
</dbReference>
<dbReference type="Gene3D" id="1.10.10.10">
    <property type="entry name" value="Winged helix-like DNA-binding domain superfamily/Winged helix DNA-binding domain"/>
    <property type="match status" value="1"/>
</dbReference>
<proteinExistence type="inferred from homology"/>
<organism evidence="4 5">
    <name type="scientific">Faecalicatena contorta</name>
    <dbReference type="NCBI Taxonomy" id="39482"/>
    <lineage>
        <taxon>Bacteria</taxon>
        <taxon>Bacillati</taxon>
        <taxon>Bacillota</taxon>
        <taxon>Clostridia</taxon>
        <taxon>Lachnospirales</taxon>
        <taxon>Lachnospiraceae</taxon>
        <taxon>Faecalicatena</taxon>
    </lineage>
</organism>
<gene>
    <name evidence="4" type="primary">mlc_2</name>
    <name evidence="4" type="ORF">ERS852491_02953</name>
</gene>
<reference evidence="4 5" key="1">
    <citation type="submission" date="2015-09" db="EMBL/GenBank/DDBJ databases">
        <authorList>
            <consortium name="Pathogen Informatics"/>
        </authorList>
    </citation>
    <scope>NUCLEOTIDE SEQUENCE [LARGE SCALE GENOMIC DNA]</scope>
    <source>
        <strain evidence="4 5">2789STDY5834876</strain>
    </source>
</reference>
<dbReference type="Pfam" id="PF00480">
    <property type="entry name" value="ROK"/>
    <property type="match status" value="1"/>
</dbReference>
<dbReference type="InterPro" id="IPR043129">
    <property type="entry name" value="ATPase_NBD"/>
</dbReference>
<dbReference type="AlphaFoldDB" id="A0A174H473"/>
<dbReference type="PANTHER" id="PTHR18964">
    <property type="entry name" value="ROK (REPRESSOR, ORF, KINASE) FAMILY"/>
    <property type="match status" value="1"/>
</dbReference>
<evidence type="ECO:0000256" key="3">
    <source>
        <dbReference type="ARBA" id="ARBA00022629"/>
    </source>
</evidence>
<evidence type="ECO:0000313" key="4">
    <source>
        <dbReference type="EMBL" id="CUO68207.1"/>
    </source>
</evidence>
<comment type="similarity">
    <text evidence="2">Belongs to the ROK (NagC/XylR) family.</text>
</comment>
<protein>
    <submittedName>
        <fullName evidence="4">Making large colonies protein</fullName>
    </submittedName>
</protein>
<accession>A0A174H473</accession>
<dbReference type="Gene3D" id="3.30.420.40">
    <property type="match status" value="2"/>
</dbReference>
<comment type="function">
    <text evidence="1">Transcriptional repressor of xylose-utilizing enzymes.</text>
</comment>
<dbReference type="STRING" id="39482.ERS852491_02953"/>